<keyword evidence="15" id="KW-1185">Reference proteome</keyword>
<dbReference type="Proteomes" id="UP001597399">
    <property type="component" value="Unassembled WGS sequence"/>
</dbReference>
<evidence type="ECO:0000256" key="6">
    <source>
        <dbReference type="ARBA" id="ARBA00022989"/>
    </source>
</evidence>
<dbReference type="Pfam" id="PF00015">
    <property type="entry name" value="MCPsignal"/>
    <property type="match status" value="1"/>
</dbReference>
<comment type="caution">
    <text evidence="14">The sequence shown here is derived from an EMBL/GenBank/DDBJ whole genome shotgun (WGS) entry which is preliminary data.</text>
</comment>
<evidence type="ECO:0000256" key="5">
    <source>
        <dbReference type="ARBA" id="ARBA00022692"/>
    </source>
</evidence>
<evidence type="ECO:0000256" key="1">
    <source>
        <dbReference type="ARBA" id="ARBA00004651"/>
    </source>
</evidence>
<dbReference type="PROSITE" id="PS50885">
    <property type="entry name" value="HAMP"/>
    <property type="match status" value="1"/>
</dbReference>
<dbReference type="Gene3D" id="3.30.450.20">
    <property type="entry name" value="PAS domain"/>
    <property type="match status" value="2"/>
</dbReference>
<evidence type="ECO:0000256" key="10">
    <source>
        <dbReference type="PROSITE-ProRule" id="PRU00284"/>
    </source>
</evidence>
<name>A0ABW5S3K8_9BACL</name>
<keyword evidence="3" id="KW-0488">Methylation</keyword>
<protein>
    <submittedName>
        <fullName evidence="14">Methyl-accepting chemotaxis protein</fullName>
    </submittedName>
</protein>
<dbReference type="EMBL" id="JBHUMQ010000026">
    <property type="protein sequence ID" value="MFD2694171.1"/>
    <property type="molecule type" value="Genomic_DNA"/>
</dbReference>
<evidence type="ECO:0000313" key="14">
    <source>
        <dbReference type="EMBL" id="MFD2694171.1"/>
    </source>
</evidence>
<reference evidence="15" key="1">
    <citation type="journal article" date="2019" name="Int. J. Syst. Evol. Microbiol.">
        <title>The Global Catalogue of Microorganisms (GCM) 10K type strain sequencing project: providing services to taxonomists for standard genome sequencing and annotation.</title>
        <authorList>
            <consortium name="The Broad Institute Genomics Platform"/>
            <consortium name="The Broad Institute Genome Sequencing Center for Infectious Disease"/>
            <person name="Wu L."/>
            <person name="Ma J."/>
        </authorList>
    </citation>
    <scope>NUCLEOTIDE SEQUENCE [LARGE SCALE GENOMIC DNA]</scope>
    <source>
        <strain evidence="15">TISTR 2466</strain>
    </source>
</reference>
<dbReference type="Gene3D" id="6.10.340.10">
    <property type="match status" value="1"/>
</dbReference>
<dbReference type="PANTHER" id="PTHR32089">
    <property type="entry name" value="METHYL-ACCEPTING CHEMOTAXIS PROTEIN MCPB"/>
    <property type="match status" value="1"/>
</dbReference>
<dbReference type="SUPFAM" id="SSF103190">
    <property type="entry name" value="Sensory domain-like"/>
    <property type="match status" value="1"/>
</dbReference>
<feature type="domain" description="Methyl-accepting transducer" evidence="12">
    <location>
        <begin position="372"/>
        <end position="608"/>
    </location>
</feature>
<proteinExistence type="inferred from homology"/>
<comment type="similarity">
    <text evidence="9">Belongs to the methyl-accepting chemotaxis (MCP) protein family.</text>
</comment>
<evidence type="ECO:0000256" key="4">
    <source>
        <dbReference type="ARBA" id="ARBA00022500"/>
    </source>
</evidence>
<accession>A0ABW5S3K8</accession>
<keyword evidence="6 11" id="KW-1133">Transmembrane helix</keyword>
<dbReference type="CDD" id="cd11386">
    <property type="entry name" value="MCP_signal"/>
    <property type="match status" value="1"/>
</dbReference>
<dbReference type="CDD" id="cd06225">
    <property type="entry name" value="HAMP"/>
    <property type="match status" value="1"/>
</dbReference>
<keyword evidence="5 11" id="KW-0812">Transmembrane</keyword>
<feature type="domain" description="HAMP" evidence="13">
    <location>
        <begin position="298"/>
        <end position="353"/>
    </location>
</feature>
<feature type="transmembrane region" description="Helical" evidence="11">
    <location>
        <begin position="273"/>
        <end position="296"/>
    </location>
</feature>
<evidence type="ECO:0000256" key="2">
    <source>
        <dbReference type="ARBA" id="ARBA00022475"/>
    </source>
</evidence>
<evidence type="ECO:0000313" key="15">
    <source>
        <dbReference type="Proteomes" id="UP001597399"/>
    </source>
</evidence>
<evidence type="ECO:0000256" key="9">
    <source>
        <dbReference type="ARBA" id="ARBA00029447"/>
    </source>
</evidence>
<dbReference type="SMART" id="SM00283">
    <property type="entry name" value="MA"/>
    <property type="match status" value="1"/>
</dbReference>
<evidence type="ECO:0000256" key="7">
    <source>
        <dbReference type="ARBA" id="ARBA00023136"/>
    </source>
</evidence>
<organism evidence="14 15">
    <name type="scientific">Sporolactobacillus shoreicorticis</name>
    <dbReference type="NCBI Taxonomy" id="1923877"/>
    <lineage>
        <taxon>Bacteria</taxon>
        <taxon>Bacillati</taxon>
        <taxon>Bacillota</taxon>
        <taxon>Bacilli</taxon>
        <taxon>Bacillales</taxon>
        <taxon>Sporolactobacillaceae</taxon>
        <taxon>Sporolactobacillus</taxon>
    </lineage>
</organism>
<dbReference type="InterPro" id="IPR004089">
    <property type="entry name" value="MCPsignal_dom"/>
</dbReference>
<keyword evidence="7 11" id="KW-0472">Membrane</keyword>
<sequence>MTEEKRERRHLSFTGFMMIFLIVVIVIPNFFFGMIIVQQVKKSSQVQLDDHTTNNIKLLNKNLNQFIDGKIYMVTKLSGQLTSDIDSVKLQAALGNIQRADQDQAALYLANRKGELAFFPSSVKIPKSLDPRTRPWYKQAMEHPGQLIITSPYRSSDGSNVMTVTIAQTTKDSKGVIGMDLKLNKIKKLVNQAKVGATGYVSLLDRENKWVVNKKGKIGTKADDLFVKQLASNKSKPFVYHDQKVYSAINSLTGWRITGNVNVKDINGLVNPLTFTIILSVLVNLIIVILLTVWLVRNYVTKPLKKMVTVFEKVSNNDLTEELDTTSMKTSEELAQLGWSTNKMIDSLKGIVHTLSSKSELLTASSEELTASTEESKATTDEIAHSIEQIAGAANQQASGIKRLTTNAQSINQSIASVTEQMSQLARRYEDSRKFIDNGQETVDVTNNQMAKIKQTVTHLAEMVSNLSKQSQEINAIIHVINDVASQTQLLSLNASIEAARAGEYGKGFAVVATEIQKLSVQSSENADRISSIIATIQEDTEKVVQSMNTGIKEVDKGIHAVKESDQSFDNIETFVSNSIVEIEKISKIIRQIAESTEEATAAYRPIEVFAEQASEQTQGVSAATEEQSASVGEMARSATELSSIADELNQIVQTFQTEK</sequence>
<dbReference type="SMART" id="SM00304">
    <property type="entry name" value="HAMP"/>
    <property type="match status" value="1"/>
</dbReference>
<keyword evidence="8 10" id="KW-0807">Transducer</keyword>
<dbReference type="PANTHER" id="PTHR32089:SF114">
    <property type="entry name" value="METHYL-ACCEPTING CHEMOTAXIS PROTEIN MCPB"/>
    <property type="match status" value="1"/>
</dbReference>
<dbReference type="RefSeq" id="WP_253057728.1">
    <property type="nucleotide sequence ID" value="NZ_JAMXWM010000001.1"/>
</dbReference>
<evidence type="ECO:0000256" key="8">
    <source>
        <dbReference type="ARBA" id="ARBA00023224"/>
    </source>
</evidence>
<evidence type="ECO:0000256" key="11">
    <source>
        <dbReference type="SAM" id="Phobius"/>
    </source>
</evidence>
<dbReference type="Gene3D" id="1.10.287.950">
    <property type="entry name" value="Methyl-accepting chemotaxis protein"/>
    <property type="match status" value="1"/>
</dbReference>
<dbReference type="InterPro" id="IPR029151">
    <property type="entry name" value="Sensor-like_sf"/>
</dbReference>
<evidence type="ECO:0000256" key="3">
    <source>
        <dbReference type="ARBA" id="ARBA00022481"/>
    </source>
</evidence>
<feature type="transmembrane region" description="Helical" evidence="11">
    <location>
        <begin position="12"/>
        <end position="37"/>
    </location>
</feature>
<dbReference type="InterPro" id="IPR003660">
    <property type="entry name" value="HAMP_dom"/>
</dbReference>
<dbReference type="InterPro" id="IPR033479">
    <property type="entry name" value="dCache_1"/>
</dbReference>
<dbReference type="SUPFAM" id="SSF58104">
    <property type="entry name" value="Methyl-accepting chemotaxis protein (MCP) signaling domain"/>
    <property type="match status" value="1"/>
</dbReference>
<evidence type="ECO:0000259" key="13">
    <source>
        <dbReference type="PROSITE" id="PS50885"/>
    </source>
</evidence>
<keyword evidence="2" id="KW-1003">Cell membrane</keyword>
<dbReference type="Pfam" id="PF02743">
    <property type="entry name" value="dCache_1"/>
    <property type="match status" value="1"/>
</dbReference>
<evidence type="ECO:0000259" key="12">
    <source>
        <dbReference type="PROSITE" id="PS50111"/>
    </source>
</evidence>
<keyword evidence="4" id="KW-0145">Chemotaxis</keyword>
<dbReference type="PROSITE" id="PS50111">
    <property type="entry name" value="CHEMOTAXIS_TRANSDUC_2"/>
    <property type="match status" value="1"/>
</dbReference>
<gene>
    <name evidence="14" type="ORF">ACFSUE_11110</name>
</gene>
<comment type="subcellular location">
    <subcellularLocation>
        <location evidence="1">Cell membrane</location>
        <topology evidence="1">Multi-pass membrane protein</topology>
    </subcellularLocation>
</comment>